<reference evidence="3 4" key="1">
    <citation type="submission" date="2016-02" db="EMBL/GenBank/DDBJ databases">
        <title>Draft genome sequence of the strain BR 10247T Bradyrhizobium neotropicale isolated from nodules of Centrolobium paraense.</title>
        <authorList>
            <person name="Simoes-Araujo J.L."/>
            <person name="Barauna A.C."/>
            <person name="Silva K."/>
            <person name="Zilli J.E."/>
        </authorList>
    </citation>
    <scope>NUCLEOTIDE SEQUENCE [LARGE SCALE GENOMIC DNA]</scope>
    <source>
        <strain evidence="3 4">BR 10247</strain>
    </source>
</reference>
<evidence type="ECO:0000313" key="4">
    <source>
        <dbReference type="Proteomes" id="UP000077173"/>
    </source>
</evidence>
<feature type="transmembrane region" description="Helical" evidence="1">
    <location>
        <begin position="236"/>
        <end position="254"/>
    </location>
</feature>
<dbReference type="AlphaFoldDB" id="A0A176Z954"/>
<dbReference type="Pfam" id="PF13795">
    <property type="entry name" value="HupE_UreJ_2"/>
    <property type="match status" value="1"/>
</dbReference>
<gene>
    <name evidence="3" type="ORF">AXW67_11615</name>
</gene>
<evidence type="ECO:0000256" key="1">
    <source>
        <dbReference type="SAM" id="Phobius"/>
    </source>
</evidence>
<feature type="signal peptide" evidence="2">
    <location>
        <begin position="1"/>
        <end position="22"/>
    </location>
</feature>
<dbReference type="RefSeq" id="WP_063678839.1">
    <property type="nucleotide sequence ID" value="NZ_LSEF01000052.1"/>
</dbReference>
<keyword evidence="1" id="KW-0472">Membrane</keyword>
<keyword evidence="2" id="KW-0732">Signal</keyword>
<feature type="transmembrane region" description="Helical" evidence="1">
    <location>
        <begin position="297"/>
        <end position="323"/>
    </location>
</feature>
<dbReference type="EMBL" id="LSEF01000052">
    <property type="protein sequence ID" value="OAF16694.1"/>
    <property type="molecule type" value="Genomic_DNA"/>
</dbReference>
<keyword evidence="1" id="KW-0812">Transmembrane</keyword>
<dbReference type="InterPro" id="IPR032809">
    <property type="entry name" value="Put_HupE_UreJ"/>
</dbReference>
<feature type="transmembrane region" description="Helical" evidence="1">
    <location>
        <begin position="211"/>
        <end position="230"/>
    </location>
</feature>
<feature type="chain" id="PRO_5008055596" evidence="2">
    <location>
        <begin position="23"/>
        <end position="361"/>
    </location>
</feature>
<keyword evidence="4" id="KW-1185">Reference proteome</keyword>
<name>A0A176Z954_9BRAD</name>
<feature type="transmembrane region" description="Helical" evidence="1">
    <location>
        <begin position="266"/>
        <end position="285"/>
    </location>
</feature>
<keyword evidence="1" id="KW-1133">Transmembrane helix</keyword>
<feature type="transmembrane region" description="Helical" evidence="1">
    <location>
        <begin position="180"/>
        <end position="204"/>
    </location>
</feature>
<accession>A0A176Z954</accession>
<sequence>MNLLRLPLLGVVLLSFALPVRAHQVNLSTARVALTADRAVTVEVALKGSDVDRLVGTNVYDAKADAVDPAAVDAAAASILAYLKAHLAVTAVDGTACAAGTAAILADGDGVIYRNSFACAGVAGDIVYRSTVLTEKDPTARQVVLVVQGKSEAQALLDAGNTTVTLSAPAPPLWSTMQRYLLTGIVHIFLGYDHIAFLIAVVLWARRLIPVIKIVTAFTIAHSITLSLAALDLVVIPSRIVEPAIAASIVFVAVENFFSRDIDSRWRVAFLFGLIHGFGFAGALREVGLPTNAIVPALAAFNIGVEIGQVAIVAIVLPVLGLFDRLFAPDRAKPVRATGLVYAVSAVITLLGGYWLFTRAF</sequence>
<comment type="caution">
    <text evidence="3">The sequence shown here is derived from an EMBL/GenBank/DDBJ whole genome shotgun (WGS) entry which is preliminary data.</text>
</comment>
<proteinExistence type="predicted"/>
<protein>
    <submittedName>
        <fullName evidence="3">Hydrogenase/urease accessory protein</fullName>
    </submittedName>
</protein>
<feature type="transmembrane region" description="Helical" evidence="1">
    <location>
        <begin position="335"/>
        <end position="357"/>
    </location>
</feature>
<evidence type="ECO:0000256" key="2">
    <source>
        <dbReference type="SAM" id="SignalP"/>
    </source>
</evidence>
<dbReference type="Proteomes" id="UP000077173">
    <property type="component" value="Unassembled WGS sequence"/>
</dbReference>
<organism evidence="3 4">
    <name type="scientific">Bradyrhizobium neotropicale</name>
    <dbReference type="NCBI Taxonomy" id="1497615"/>
    <lineage>
        <taxon>Bacteria</taxon>
        <taxon>Pseudomonadati</taxon>
        <taxon>Pseudomonadota</taxon>
        <taxon>Alphaproteobacteria</taxon>
        <taxon>Hyphomicrobiales</taxon>
        <taxon>Nitrobacteraceae</taxon>
        <taxon>Bradyrhizobium</taxon>
    </lineage>
</organism>
<evidence type="ECO:0000313" key="3">
    <source>
        <dbReference type="EMBL" id="OAF16694.1"/>
    </source>
</evidence>